<dbReference type="InParanoid" id="A0A409VUN7"/>
<sequence length="389" mass="43083">MSSSVTLSNLETFVDGLPTNGGISKSQLQLVQRSISQLLKSEDFQRRTNSKLKDLGKTVKVARDQFSSVQMLLRTLDSKRVLCDENKAPRNYSPEWDSLYHNYLNVARVSLQMAPMVQERLKEFSEAVLVATEDDSLPREEKEAFLDHFTKNISRVSDKADQQSVGVKQFRQRVRDFTESITKDASRLEGKTNQGALDELSQRIQVLEAENVLIVLQLAKAKGAVKLQGITGSGQEGNISAVVGLIALVPSTGAEILASSLSSLSFSTFPVVQELLAKEEEKKKELADLILQREALLAKKEPSEVEQLLIELNKLGPTLDVLTDLWCGIPAILTMLNTDSKTIRGQLGDLERNDDNGFSKGLVELAKETYSTLSRALQIYTITGHQGNF</sequence>
<dbReference type="Gene3D" id="1.20.1170.10">
    <property type="match status" value="1"/>
</dbReference>
<dbReference type="Proteomes" id="UP000284706">
    <property type="component" value="Unassembled WGS sequence"/>
</dbReference>
<proteinExistence type="predicted"/>
<organism evidence="2 3">
    <name type="scientific">Gymnopilus dilepis</name>
    <dbReference type="NCBI Taxonomy" id="231916"/>
    <lineage>
        <taxon>Eukaryota</taxon>
        <taxon>Fungi</taxon>
        <taxon>Dikarya</taxon>
        <taxon>Basidiomycota</taxon>
        <taxon>Agaricomycotina</taxon>
        <taxon>Agaricomycetes</taxon>
        <taxon>Agaricomycetidae</taxon>
        <taxon>Agaricales</taxon>
        <taxon>Agaricineae</taxon>
        <taxon>Hymenogastraceae</taxon>
        <taxon>Gymnopilus</taxon>
    </lineage>
</organism>
<evidence type="ECO:0000313" key="3">
    <source>
        <dbReference type="Proteomes" id="UP000284706"/>
    </source>
</evidence>
<evidence type="ECO:0000256" key="1">
    <source>
        <dbReference type="SAM" id="Coils"/>
    </source>
</evidence>
<keyword evidence="1" id="KW-0175">Coiled coil</keyword>
<accession>A0A409VUN7</accession>
<reference evidence="2 3" key="1">
    <citation type="journal article" date="2018" name="Evol. Lett.">
        <title>Horizontal gene cluster transfer increased hallucinogenic mushroom diversity.</title>
        <authorList>
            <person name="Reynolds H.T."/>
            <person name="Vijayakumar V."/>
            <person name="Gluck-Thaler E."/>
            <person name="Korotkin H.B."/>
            <person name="Matheny P.B."/>
            <person name="Slot J.C."/>
        </authorList>
    </citation>
    <scope>NUCLEOTIDE SEQUENCE [LARGE SCALE GENOMIC DNA]</scope>
    <source>
        <strain evidence="2 3">SRW20</strain>
    </source>
</reference>
<gene>
    <name evidence="2" type="ORF">CVT26_013296</name>
</gene>
<dbReference type="EMBL" id="NHYE01005557">
    <property type="protein sequence ID" value="PPQ69960.1"/>
    <property type="molecule type" value="Genomic_DNA"/>
</dbReference>
<comment type="caution">
    <text evidence="2">The sequence shown here is derived from an EMBL/GenBank/DDBJ whole genome shotgun (WGS) entry which is preliminary data.</text>
</comment>
<feature type="coiled-coil region" evidence="1">
    <location>
        <begin position="272"/>
        <end position="299"/>
    </location>
</feature>
<evidence type="ECO:0000313" key="2">
    <source>
        <dbReference type="EMBL" id="PPQ69960.1"/>
    </source>
</evidence>
<keyword evidence="3" id="KW-1185">Reference proteome</keyword>
<name>A0A409VUN7_9AGAR</name>
<dbReference type="AlphaFoldDB" id="A0A409VUN7"/>
<protein>
    <submittedName>
        <fullName evidence="2">Uncharacterized protein</fullName>
    </submittedName>
</protein>